<dbReference type="Pfam" id="PF00730">
    <property type="entry name" value="HhH-GPD"/>
    <property type="match status" value="1"/>
</dbReference>
<evidence type="ECO:0000256" key="7">
    <source>
        <dbReference type="ARBA" id="ARBA00022946"/>
    </source>
</evidence>
<evidence type="ECO:0000256" key="14">
    <source>
        <dbReference type="SAM" id="MobiDB-lite"/>
    </source>
</evidence>
<dbReference type="InterPro" id="IPR011257">
    <property type="entry name" value="DNA_glycosylase"/>
</dbReference>
<reference evidence="16" key="1">
    <citation type="submission" date="2013-12" db="EMBL/GenBank/DDBJ databases">
        <title>The Genome Sequence of Aphanomyces astaci APO3.</title>
        <authorList>
            <consortium name="The Broad Institute Genomics Platform"/>
            <person name="Russ C."/>
            <person name="Tyler B."/>
            <person name="van West P."/>
            <person name="Dieguez-Uribeondo J."/>
            <person name="Young S.K."/>
            <person name="Zeng Q."/>
            <person name="Gargeya S."/>
            <person name="Fitzgerald M."/>
            <person name="Abouelleil A."/>
            <person name="Alvarado L."/>
            <person name="Chapman S.B."/>
            <person name="Gainer-Dewar J."/>
            <person name="Goldberg J."/>
            <person name="Griggs A."/>
            <person name="Gujja S."/>
            <person name="Hansen M."/>
            <person name="Howarth C."/>
            <person name="Imamovic A."/>
            <person name="Ireland A."/>
            <person name="Larimer J."/>
            <person name="McCowan C."/>
            <person name="Murphy C."/>
            <person name="Pearson M."/>
            <person name="Poon T.W."/>
            <person name="Priest M."/>
            <person name="Roberts A."/>
            <person name="Saif S."/>
            <person name="Shea T."/>
            <person name="Sykes S."/>
            <person name="Wortman J."/>
            <person name="Nusbaum C."/>
            <person name="Birren B."/>
        </authorList>
    </citation>
    <scope>NUCLEOTIDE SEQUENCE [LARGE SCALE GENOMIC DNA]</scope>
    <source>
        <strain evidence="16">APO3</strain>
    </source>
</reference>
<keyword evidence="7" id="KW-0809">Transit peptide</keyword>
<dbReference type="STRING" id="112090.W4HCI3"/>
<dbReference type="Pfam" id="PF00633">
    <property type="entry name" value="HHH"/>
    <property type="match status" value="1"/>
</dbReference>
<organism evidence="16">
    <name type="scientific">Aphanomyces astaci</name>
    <name type="common">Crayfish plague agent</name>
    <dbReference type="NCBI Taxonomy" id="112090"/>
    <lineage>
        <taxon>Eukaryota</taxon>
        <taxon>Sar</taxon>
        <taxon>Stramenopiles</taxon>
        <taxon>Oomycota</taxon>
        <taxon>Saprolegniomycetes</taxon>
        <taxon>Saprolegniales</taxon>
        <taxon>Verrucalvaceae</taxon>
        <taxon>Aphanomyces</taxon>
    </lineage>
</organism>
<dbReference type="GO" id="GO:0005634">
    <property type="term" value="C:nucleus"/>
    <property type="evidence" value="ECO:0007669"/>
    <property type="project" value="UniProtKB-SubCell"/>
</dbReference>
<evidence type="ECO:0000256" key="12">
    <source>
        <dbReference type="ARBA" id="ARBA00023295"/>
    </source>
</evidence>
<dbReference type="EC" id="3.2.2.-" evidence="13"/>
<evidence type="ECO:0000256" key="3">
    <source>
        <dbReference type="ARBA" id="ARBA00022485"/>
    </source>
</evidence>
<feature type="domain" description="HhH-GPD" evidence="15">
    <location>
        <begin position="120"/>
        <end position="275"/>
    </location>
</feature>
<dbReference type="Gene3D" id="1.10.1670.10">
    <property type="entry name" value="Helix-hairpin-Helix base-excision DNA repair enzymes (C-terminal)"/>
    <property type="match status" value="1"/>
</dbReference>
<dbReference type="GO" id="GO:0000703">
    <property type="term" value="F:oxidized pyrimidine nucleobase lesion DNA N-glycosylase activity"/>
    <property type="evidence" value="ECO:0007669"/>
    <property type="project" value="UniProtKB-UniRule"/>
</dbReference>
<keyword evidence="13" id="KW-0496">Mitochondrion</keyword>
<keyword evidence="10 13" id="KW-0234">DNA repair</keyword>
<dbReference type="SUPFAM" id="SSF48150">
    <property type="entry name" value="DNA-glycosylase"/>
    <property type="match status" value="1"/>
</dbReference>
<keyword evidence="8" id="KW-0408">Iron</keyword>
<evidence type="ECO:0000313" key="16">
    <source>
        <dbReference type="EMBL" id="ETV89695.1"/>
    </source>
</evidence>
<evidence type="ECO:0000256" key="10">
    <source>
        <dbReference type="ARBA" id="ARBA00023204"/>
    </source>
</evidence>
<dbReference type="PANTHER" id="PTHR43286">
    <property type="entry name" value="ENDONUCLEASE III-LIKE PROTEIN 1"/>
    <property type="match status" value="1"/>
</dbReference>
<keyword evidence="13" id="KW-0539">Nucleus</keyword>
<sequence length="299" mass="32308">MGDNCIDQAVDGNNPFARFARGRSVVFVGEDATSKDSEKRICPETSSPSCKRRRKHSAAADAPASTTHLSVESRMQVLHRLREIRRDGGAPVDEFGTDHIVDSTAPPKCQRLHALLGALLSTQTKDEITAAAMRRLLQQPDGLTVATLRAMATDVLADLLSPVGFHSTKARQIKAIADILHASYNDDVPATLTELMALPGIGPKVARLTLLVAWNIVDGIIVDTHVQRIAKRLGWAGKGKDGRATAEATRKELEDWIPKDIWGDVSKMMIGFGQLTCSAVKPKCASCPLAAMCPSRQQA</sequence>
<keyword evidence="9" id="KW-0411">Iron-sulfur</keyword>
<dbReference type="GO" id="GO:0140078">
    <property type="term" value="F:class I DNA-(apurinic or apyrimidinic site) endonuclease activity"/>
    <property type="evidence" value="ECO:0007669"/>
    <property type="project" value="UniProtKB-EC"/>
</dbReference>
<evidence type="ECO:0000256" key="13">
    <source>
        <dbReference type="HAMAP-Rule" id="MF_03183"/>
    </source>
</evidence>
<dbReference type="VEuPathDB" id="FungiDB:H257_00878"/>
<dbReference type="InterPro" id="IPR030841">
    <property type="entry name" value="NTH1"/>
</dbReference>
<dbReference type="EMBL" id="KI913114">
    <property type="protein sequence ID" value="ETV89695.1"/>
    <property type="molecule type" value="Genomic_DNA"/>
</dbReference>
<evidence type="ECO:0000256" key="9">
    <source>
        <dbReference type="ARBA" id="ARBA00023014"/>
    </source>
</evidence>
<keyword evidence="12 13" id="KW-0326">Glycosidase</keyword>
<dbReference type="InterPro" id="IPR023170">
    <property type="entry name" value="HhH_base_excis_C"/>
</dbReference>
<dbReference type="OrthoDB" id="2099276at2759"/>
<dbReference type="PROSITE" id="PS00764">
    <property type="entry name" value="ENDONUCLEASE_III_1"/>
    <property type="match status" value="1"/>
</dbReference>
<comment type="catalytic activity">
    <reaction evidence="13">
        <text>2'-deoxyribonucleotide-(2'-deoxyribose 5'-phosphate)-2'-deoxyribonucleotide-DNA = a 3'-end 2'-deoxyribonucleotide-(2,3-dehydro-2,3-deoxyribose 5'-phosphate)-DNA + a 5'-end 5'-phospho-2'-deoxyribonucleoside-DNA + H(+)</text>
        <dbReference type="Rhea" id="RHEA:66592"/>
        <dbReference type="Rhea" id="RHEA-COMP:13180"/>
        <dbReference type="Rhea" id="RHEA-COMP:16897"/>
        <dbReference type="Rhea" id="RHEA-COMP:17067"/>
        <dbReference type="ChEBI" id="CHEBI:15378"/>
        <dbReference type="ChEBI" id="CHEBI:136412"/>
        <dbReference type="ChEBI" id="CHEBI:157695"/>
        <dbReference type="ChEBI" id="CHEBI:167181"/>
        <dbReference type="EC" id="4.2.99.18"/>
    </reaction>
</comment>
<dbReference type="GO" id="GO:0006289">
    <property type="term" value="P:nucleotide-excision repair"/>
    <property type="evidence" value="ECO:0007669"/>
    <property type="project" value="TreeGrafter"/>
</dbReference>
<gene>
    <name evidence="13" type="primary">NTH1</name>
    <name evidence="16" type="ORF">H257_00878</name>
</gene>
<comment type="cofactor">
    <cofactor evidence="1">
        <name>[4Fe-4S] cluster</name>
        <dbReference type="ChEBI" id="CHEBI:49883"/>
    </cofactor>
</comment>
<dbReference type="FunFam" id="1.10.340.30:FF:000001">
    <property type="entry name" value="Endonuclease III"/>
    <property type="match status" value="1"/>
</dbReference>
<keyword evidence="4" id="KW-0479">Metal-binding</keyword>
<dbReference type="CDD" id="cd00056">
    <property type="entry name" value="ENDO3c"/>
    <property type="match status" value="1"/>
</dbReference>
<protein>
    <recommendedName>
        <fullName evidence="13">Endonuclease III homolog</fullName>
        <ecNumber evidence="13">3.2.2.-</ecNumber>
        <ecNumber evidence="13">4.2.99.18</ecNumber>
    </recommendedName>
    <alternativeName>
        <fullName evidence="13">Bifunctional DNA N-glycosylase/DNA-(apurinic or apyrimidinic site) lyase</fullName>
        <shortName evidence="13">DNA glycosylase/AP lyase</shortName>
    </alternativeName>
</protein>
<dbReference type="GeneID" id="20802874"/>
<dbReference type="GO" id="GO:0006285">
    <property type="term" value="P:base-excision repair, AP site formation"/>
    <property type="evidence" value="ECO:0007669"/>
    <property type="project" value="UniProtKB-UniRule"/>
</dbReference>
<evidence type="ECO:0000256" key="6">
    <source>
        <dbReference type="ARBA" id="ARBA00022801"/>
    </source>
</evidence>
<feature type="region of interest" description="Disordered" evidence="14">
    <location>
        <begin position="36"/>
        <end position="68"/>
    </location>
</feature>
<proteinExistence type="inferred from homology"/>
<dbReference type="GO" id="GO:0003677">
    <property type="term" value="F:DNA binding"/>
    <property type="evidence" value="ECO:0007669"/>
    <property type="project" value="UniProtKB-UniRule"/>
</dbReference>
<dbReference type="EC" id="4.2.99.18" evidence="13"/>
<dbReference type="HAMAP" id="MF_03183">
    <property type="entry name" value="Endonuclease_III_Nth"/>
    <property type="match status" value="1"/>
</dbReference>
<keyword evidence="6 13" id="KW-0378">Hydrolase</keyword>
<comment type="similarity">
    <text evidence="2 13">Belongs to the Nth/MutY family.</text>
</comment>
<evidence type="ECO:0000256" key="4">
    <source>
        <dbReference type="ARBA" id="ARBA00022723"/>
    </source>
</evidence>
<dbReference type="GO" id="GO:0051539">
    <property type="term" value="F:4 iron, 4 sulfur cluster binding"/>
    <property type="evidence" value="ECO:0007669"/>
    <property type="project" value="UniProtKB-KW"/>
</dbReference>
<dbReference type="RefSeq" id="XP_009822095.1">
    <property type="nucleotide sequence ID" value="XM_009823793.1"/>
</dbReference>
<dbReference type="Gene3D" id="1.10.340.30">
    <property type="entry name" value="Hypothetical protein, domain 2"/>
    <property type="match status" value="1"/>
</dbReference>
<comment type="caution">
    <text evidence="13">Lacks conserved residue(s) required for the propagation of feature annotation.</text>
</comment>
<evidence type="ECO:0000256" key="8">
    <source>
        <dbReference type="ARBA" id="ARBA00023004"/>
    </source>
</evidence>
<evidence type="ECO:0000256" key="5">
    <source>
        <dbReference type="ARBA" id="ARBA00022763"/>
    </source>
</evidence>
<dbReference type="InterPro" id="IPR004035">
    <property type="entry name" value="Endouclease-III_FeS-bd_BS"/>
</dbReference>
<keyword evidence="3" id="KW-0004">4Fe-4S</keyword>
<evidence type="ECO:0000259" key="15">
    <source>
        <dbReference type="SMART" id="SM00478"/>
    </source>
</evidence>
<dbReference type="SMART" id="SM00478">
    <property type="entry name" value="ENDO3c"/>
    <property type="match status" value="1"/>
</dbReference>
<accession>W4HCI3</accession>
<dbReference type="AlphaFoldDB" id="W4HCI3"/>
<dbReference type="SMART" id="SM00525">
    <property type="entry name" value="FES"/>
    <property type="match status" value="1"/>
</dbReference>
<dbReference type="InterPro" id="IPR003651">
    <property type="entry name" value="Endonuclease3_FeS-loop_motif"/>
</dbReference>
<evidence type="ECO:0000256" key="1">
    <source>
        <dbReference type="ARBA" id="ARBA00001966"/>
    </source>
</evidence>
<dbReference type="InterPro" id="IPR000445">
    <property type="entry name" value="HhH_motif"/>
</dbReference>
<comment type="subcellular location">
    <subcellularLocation>
        <location evidence="13">Nucleus</location>
    </subcellularLocation>
    <subcellularLocation>
        <location evidence="13">Mitochondrion</location>
    </subcellularLocation>
</comment>
<dbReference type="PANTHER" id="PTHR43286:SF1">
    <property type="entry name" value="ENDONUCLEASE III-LIKE PROTEIN 1"/>
    <property type="match status" value="1"/>
</dbReference>
<dbReference type="GO" id="GO:0046872">
    <property type="term" value="F:metal ion binding"/>
    <property type="evidence" value="ECO:0007669"/>
    <property type="project" value="UniProtKB-KW"/>
</dbReference>
<dbReference type="GO" id="GO:0005739">
    <property type="term" value="C:mitochondrion"/>
    <property type="evidence" value="ECO:0007669"/>
    <property type="project" value="UniProtKB-SubCell"/>
</dbReference>
<keyword evidence="5 13" id="KW-0227">DNA damage</keyword>
<name>W4HCI3_APHAT</name>
<evidence type="ECO:0000256" key="2">
    <source>
        <dbReference type="ARBA" id="ARBA00008343"/>
    </source>
</evidence>
<evidence type="ECO:0000256" key="11">
    <source>
        <dbReference type="ARBA" id="ARBA00023239"/>
    </source>
</evidence>
<keyword evidence="11 13" id="KW-0456">Lyase</keyword>
<comment type="function">
    <text evidence="13">Bifunctional DNA N-glycosylase with associated apurinic/apyrimidinic (AP) lyase function that catalyzes the first step in base excision repair (BER), the primary repair pathway for the repair of oxidative DNA damage. The DNA N-glycosylase activity releases the damaged DNA base from DNA by cleaving the N-glycosidic bond, leaving an AP site. The AP lyase activity cleaves the phosphodiester bond 3' to the AP site by a beta-elimination. Primarily recognizes and repairs oxidative base damage of pyrimidines.</text>
</comment>
<dbReference type="InterPro" id="IPR003265">
    <property type="entry name" value="HhH-GPD_domain"/>
</dbReference>